<dbReference type="EMBL" id="QVQW01000001">
    <property type="protein sequence ID" value="RKU49432.1"/>
    <property type="molecule type" value="Genomic_DNA"/>
</dbReference>
<feature type="domain" description="Zinc finger PHD-type" evidence="5">
    <location>
        <begin position="22"/>
        <end position="72"/>
    </location>
</feature>
<dbReference type="Proteomes" id="UP000275385">
    <property type="component" value="Unassembled WGS sequence"/>
</dbReference>
<evidence type="ECO:0000256" key="2">
    <source>
        <dbReference type="ARBA" id="ARBA00022771"/>
    </source>
</evidence>
<comment type="caution">
    <text evidence="6">The sequence shown here is derived from an EMBL/GenBank/DDBJ whole genome shotgun (WGS) entry which is preliminary data.</text>
</comment>
<feature type="compositionally biased region" description="Low complexity" evidence="4">
    <location>
        <begin position="203"/>
        <end position="213"/>
    </location>
</feature>
<evidence type="ECO:0000259" key="5">
    <source>
        <dbReference type="SMART" id="SM00249"/>
    </source>
</evidence>
<evidence type="ECO:0000256" key="1">
    <source>
        <dbReference type="ARBA" id="ARBA00022723"/>
    </source>
</evidence>
<keyword evidence="1" id="KW-0479">Metal-binding</keyword>
<organism evidence="6 7">
    <name type="scientific">Coniochaeta pulveracea</name>
    <dbReference type="NCBI Taxonomy" id="177199"/>
    <lineage>
        <taxon>Eukaryota</taxon>
        <taxon>Fungi</taxon>
        <taxon>Dikarya</taxon>
        <taxon>Ascomycota</taxon>
        <taxon>Pezizomycotina</taxon>
        <taxon>Sordariomycetes</taxon>
        <taxon>Sordariomycetidae</taxon>
        <taxon>Coniochaetales</taxon>
        <taxon>Coniochaetaceae</taxon>
        <taxon>Coniochaeta</taxon>
    </lineage>
</organism>
<evidence type="ECO:0000256" key="3">
    <source>
        <dbReference type="ARBA" id="ARBA00022833"/>
    </source>
</evidence>
<dbReference type="OrthoDB" id="3550599at2759"/>
<keyword evidence="3" id="KW-0862">Zinc</keyword>
<evidence type="ECO:0000256" key="4">
    <source>
        <dbReference type="SAM" id="MobiDB-lite"/>
    </source>
</evidence>
<dbReference type="STRING" id="177199.A0A420YNJ8"/>
<dbReference type="Gene3D" id="3.30.40.10">
    <property type="entry name" value="Zinc/RING finger domain, C3HC4 (zinc finger)"/>
    <property type="match status" value="1"/>
</dbReference>
<feature type="compositionally biased region" description="Low complexity" evidence="4">
    <location>
        <begin position="89"/>
        <end position="105"/>
    </location>
</feature>
<sequence length="524" mass="57487">MTTPIGSQVRGLSDQQPMLEPTCKNCKKASSIDKPLRRCSNCRRYYHSTCHRPTPPFPFPKTGWTCSSSRCKPARTVFEWKSIALYHGSKTSPSNSNSTKSSASSRPISRAGEMAAGPGASFTPDSIHGADDRPLEKCAIPNCLSRSSDSSRFCTRHAIGPPERQAATKMGQAHGVPYRPPNTTLSPEHVPGSVLPVTRRKTGTTATPGPFFGERSSSGSAPQKSPVDVTAKARSLEKKKAPNGASVPRAATSVSEETKMVSEPQQGLPQQRLPNQRPPQQGVPPQKLPQQRGPPPIFKPLQPRQSLEEQLFPEVLAKTQKRPPPRENPPWHKLFLSSPPNNPKPVGPISAKRPYSPPIPGTVSEQEFDSLIYSQQGAASPPPGVVIQPVIQPPPPPEPPKESKDGPFFMHIDPRLHWPQPHSRAWYERKLEEIKARGGRKANFGKAVERIKARGPVSFEDTLPQRVRDDPKWVRALKSLEEQGQETEKEKRAPINGSRGAQKEKPAVLKRHASAPNASSTRQT</sequence>
<keyword evidence="2" id="KW-0863">Zinc-finger</keyword>
<reference evidence="6 7" key="1">
    <citation type="submission" date="2018-08" db="EMBL/GenBank/DDBJ databases">
        <title>Draft genome of the lignicolous fungus Coniochaeta pulveracea.</title>
        <authorList>
            <person name="Borstlap C.J."/>
            <person name="De Witt R.N."/>
            <person name="Botha A."/>
            <person name="Volschenk H."/>
        </authorList>
    </citation>
    <scope>NUCLEOTIDE SEQUENCE [LARGE SCALE GENOMIC DNA]</scope>
    <source>
        <strain evidence="6 7">CAB683</strain>
    </source>
</reference>
<feature type="region of interest" description="Disordered" evidence="4">
    <location>
        <begin position="478"/>
        <end position="524"/>
    </location>
</feature>
<feature type="compositionally biased region" description="Low complexity" evidence="4">
    <location>
        <begin position="264"/>
        <end position="280"/>
    </location>
</feature>
<dbReference type="CDD" id="cd15489">
    <property type="entry name" value="PHD_SF"/>
    <property type="match status" value="1"/>
</dbReference>
<evidence type="ECO:0000313" key="7">
    <source>
        <dbReference type="Proteomes" id="UP000275385"/>
    </source>
</evidence>
<keyword evidence="7" id="KW-1185">Reference proteome</keyword>
<accession>A0A420YNJ8</accession>
<dbReference type="InterPro" id="IPR011011">
    <property type="entry name" value="Znf_FYVE_PHD"/>
</dbReference>
<proteinExistence type="predicted"/>
<feature type="region of interest" description="Disordered" evidence="4">
    <location>
        <begin position="89"/>
        <end position="128"/>
    </location>
</feature>
<gene>
    <name evidence="6" type="ORF">DL546_006797</name>
</gene>
<dbReference type="InterPro" id="IPR001965">
    <property type="entry name" value="Znf_PHD"/>
</dbReference>
<name>A0A420YNJ8_9PEZI</name>
<dbReference type="AlphaFoldDB" id="A0A420YNJ8"/>
<feature type="region of interest" description="Disordered" evidence="4">
    <location>
        <begin position="164"/>
        <end position="407"/>
    </location>
</feature>
<dbReference type="InterPro" id="IPR013083">
    <property type="entry name" value="Znf_RING/FYVE/PHD"/>
</dbReference>
<feature type="compositionally biased region" description="Basic and acidic residues" evidence="4">
    <location>
        <begin position="478"/>
        <end position="493"/>
    </location>
</feature>
<dbReference type="GO" id="GO:0008270">
    <property type="term" value="F:zinc ion binding"/>
    <property type="evidence" value="ECO:0007669"/>
    <property type="project" value="UniProtKB-KW"/>
</dbReference>
<evidence type="ECO:0000313" key="6">
    <source>
        <dbReference type="EMBL" id="RKU49432.1"/>
    </source>
</evidence>
<protein>
    <recommendedName>
        <fullName evidence="5">Zinc finger PHD-type domain-containing protein</fullName>
    </recommendedName>
</protein>
<dbReference type="SUPFAM" id="SSF57903">
    <property type="entry name" value="FYVE/PHD zinc finger"/>
    <property type="match status" value="1"/>
</dbReference>
<dbReference type="SMART" id="SM00249">
    <property type="entry name" value="PHD"/>
    <property type="match status" value="1"/>
</dbReference>